<dbReference type="Pfam" id="PF07732">
    <property type="entry name" value="Cu-oxidase_3"/>
    <property type="match status" value="1"/>
</dbReference>
<dbReference type="InterPro" id="IPR011706">
    <property type="entry name" value="Cu-oxidase_C"/>
</dbReference>
<evidence type="ECO:0000256" key="9">
    <source>
        <dbReference type="SAM" id="SignalP"/>
    </source>
</evidence>
<evidence type="ECO:0000256" key="2">
    <source>
        <dbReference type="ARBA" id="ARBA00022723"/>
    </source>
</evidence>
<dbReference type="GO" id="GO:0005507">
    <property type="term" value="F:copper ion binding"/>
    <property type="evidence" value="ECO:0007669"/>
    <property type="project" value="InterPro"/>
</dbReference>
<keyword evidence="2" id="KW-0479">Metal-binding</keyword>
<keyword evidence="5" id="KW-0186">Copper</keyword>
<evidence type="ECO:0000256" key="1">
    <source>
        <dbReference type="ARBA" id="ARBA00010609"/>
    </source>
</evidence>
<evidence type="ECO:0000256" key="3">
    <source>
        <dbReference type="ARBA" id="ARBA00022737"/>
    </source>
</evidence>
<dbReference type="AlphaFoldDB" id="D2KZ00"/>
<dbReference type="FunFam" id="2.60.40.420:FF:000045">
    <property type="entry name" value="Laccase 2"/>
    <property type="match status" value="1"/>
</dbReference>
<keyword evidence="6" id="KW-1015">Disulfide bond</keyword>
<dbReference type="CDD" id="cd13856">
    <property type="entry name" value="CuRO_1_Tv-LCC_like"/>
    <property type="match status" value="1"/>
</dbReference>
<keyword evidence="3" id="KW-0677">Repeat</keyword>
<feature type="domain" description="Plastocyanin-like" evidence="12">
    <location>
        <begin position="34"/>
        <end position="149"/>
    </location>
</feature>
<dbReference type="InterPro" id="IPR008972">
    <property type="entry name" value="Cupredoxin"/>
</dbReference>
<feature type="signal peptide" evidence="9">
    <location>
        <begin position="1"/>
        <end position="19"/>
    </location>
</feature>
<dbReference type="InterPro" id="IPR011707">
    <property type="entry name" value="Cu-oxidase-like_N"/>
</dbReference>
<proteinExistence type="evidence at transcript level"/>
<sequence>MTLLTLSLVVSAAALTAHAAIGPVADLPIVNMDLAPDGTTRPTVLAAGTFPGPLIRGNKGDNFRIDVINQLSDTQMDIDTSIHWHGLFQKGTNWADGPAMVTQCPIIPDHSFLYDFNVPDQAGTFWYHSHLGLQYCDGLRGAFVVYDPNDPHKNLYDVDDESTVLTIGDWYHVPSPQEGGPPSADSTLFNGKGRFRDDPTADLFVMNVDKGSRYRIRLVSIACDPWFDFAIDGHNFTIIEADGESTQPHTVDALRIFAGQRYSIVLTADQDVGNYWIRGNPNPASSIAGFDGGINSAILRYNTAPVEEPTTQLATPQIPLREQDLVALTNPTVPGTHTLGAADINIPLNFAFDAANALFAVNNFTFVPPNVPVLLQILSGAHTPQDLLPSGSVYTLERNKVVELTLLPLALAGPHPIHLHGHSFYVVKSAGTTQLNWDNAVRRDVVALGTTAGDNVVIRFETDNPGPWFLHCHIDFHLELGFAAVFAEDPEGTSAANPVPPAWDELCPLYENSHSRPLTQGTNDNNLQP</sequence>
<feature type="domain" description="Plastocyanin-like" evidence="11">
    <location>
        <begin position="367"/>
        <end position="491"/>
    </location>
</feature>
<dbReference type="GO" id="GO:0016491">
    <property type="term" value="F:oxidoreductase activity"/>
    <property type="evidence" value="ECO:0007669"/>
    <property type="project" value="UniProtKB-KW"/>
</dbReference>
<keyword evidence="4" id="KW-0560">Oxidoreductase</keyword>
<evidence type="ECO:0000259" key="12">
    <source>
        <dbReference type="Pfam" id="PF07732"/>
    </source>
</evidence>
<organism evidence="13">
    <name type="scientific">Pleurotus salmoneostramineus</name>
    <dbReference type="NCBI Taxonomy" id="64638"/>
    <lineage>
        <taxon>Eukaryota</taxon>
        <taxon>Fungi</taxon>
        <taxon>Dikarya</taxon>
        <taxon>Basidiomycota</taxon>
        <taxon>Agaricomycotina</taxon>
        <taxon>Agaricomycetes</taxon>
        <taxon>Agaricomycetidae</taxon>
        <taxon>Agaricales</taxon>
        <taxon>Pleurotineae</taxon>
        <taxon>Pleurotaceae</taxon>
        <taxon>Pleurotus</taxon>
    </lineage>
</organism>
<reference evidence="13" key="1">
    <citation type="submission" date="2009-12" db="EMBL/GenBank/DDBJ databases">
        <title>Cloning and sequencing of laccase cDNAs from Pleurotus salmoneostramineus.</title>
        <authorList>
            <person name="Nozaki K."/>
            <person name="Sasaki T."/>
            <person name="Mizuno M."/>
            <person name="Kanda T."/>
            <person name="Amano Y."/>
        </authorList>
    </citation>
    <scope>NUCLEOTIDE SEQUENCE</scope>
</reference>
<feature type="domain" description="Plastocyanin-like" evidence="10">
    <location>
        <begin position="161"/>
        <end position="303"/>
    </location>
</feature>
<keyword evidence="7" id="KW-0325">Glycoprotein</keyword>
<evidence type="ECO:0000256" key="7">
    <source>
        <dbReference type="ARBA" id="ARBA00023180"/>
    </source>
</evidence>
<dbReference type="InterPro" id="IPR045087">
    <property type="entry name" value="Cu-oxidase_fam"/>
</dbReference>
<dbReference type="InterPro" id="IPR001117">
    <property type="entry name" value="Cu-oxidase_2nd"/>
</dbReference>
<evidence type="ECO:0000259" key="10">
    <source>
        <dbReference type="Pfam" id="PF00394"/>
    </source>
</evidence>
<evidence type="ECO:0000256" key="4">
    <source>
        <dbReference type="ARBA" id="ARBA00023002"/>
    </source>
</evidence>
<dbReference type="FunFam" id="2.60.40.420:FF:000125">
    <property type="entry name" value="Laccase 2"/>
    <property type="match status" value="1"/>
</dbReference>
<dbReference type="GO" id="GO:0046274">
    <property type="term" value="P:lignin catabolic process"/>
    <property type="evidence" value="ECO:0007669"/>
    <property type="project" value="UniProtKB-KW"/>
</dbReference>
<dbReference type="InterPro" id="IPR033138">
    <property type="entry name" value="Cu_oxidase_CS"/>
</dbReference>
<name>D2KZ00_9AGAR</name>
<evidence type="ECO:0000259" key="11">
    <source>
        <dbReference type="Pfam" id="PF07731"/>
    </source>
</evidence>
<keyword evidence="8" id="KW-0439">Lignin degradation</keyword>
<dbReference type="Pfam" id="PF07731">
    <property type="entry name" value="Cu-oxidase_2"/>
    <property type="match status" value="1"/>
</dbReference>
<keyword evidence="9" id="KW-0732">Signal</keyword>
<accession>D2KZ00</accession>
<comment type="similarity">
    <text evidence="1">Belongs to the multicopper oxidase family.</text>
</comment>
<evidence type="ECO:0000313" key="13">
    <source>
        <dbReference type="EMBL" id="BAI66140.1"/>
    </source>
</evidence>
<protein>
    <submittedName>
        <fullName evidence="13">Laccase</fullName>
    </submittedName>
</protein>
<dbReference type="SUPFAM" id="SSF49503">
    <property type="entry name" value="Cupredoxins"/>
    <property type="match status" value="3"/>
</dbReference>
<dbReference type="EMBL" id="AB539119">
    <property type="protein sequence ID" value="BAI66140.1"/>
    <property type="molecule type" value="mRNA"/>
</dbReference>
<dbReference type="PANTHER" id="PTHR11709">
    <property type="entry name" value="MULTI-COPPER OXIDASE"/>
    <property type="match status" value="1"/>
</dbReference>
<gene>
    <name evidence="13" type="primary">lcc2</name>
</gene>
<dbReference type="Gene3D" id="2.60.40.420">
    <property type="entry name" value="Cupredoxins - blue copper proteins"/>
    <property type="match status" value="3"/>
</dbReference>
<dbReference type="CAZy" id="AA1">
    <property type="family name" value="Auxiliary Activities 1"/>
</dbReference>
<dbReference type="Pfam" id="PF00394">
    <property type="entry name" value="Cu-oxidase"/>
    <property type="match status" value="1"/>
</dbReference>
<feature type="chain" id="PRO_5003033645" evidence="9">
    <location>
        <begin position="20"/>
        <end position="529"/>
    </location>
</feature>
<dbReference type="PANTHER" id="PTHR11709:SF511">
    <property type="entry name" value="LACCASE"/>
    <property type="match status" value="1"/>
</dbReference>
<dbReference type="PROSITE" id="PS00079">
    <property type="entry name" value="MULTICOPPER_OXIDASE1"/>
    <property type="match status" value="1"/>
</dbReference>
<evidence type="ECO:0000256" key="6">
    <source>
        <dbReference type="ARBA" id="ARBA00023157"/>
    </source>
</evidence>
<evidence type="ECO:0000256" key="8">
    <source>
        <dbReference type="ARBA" id="ARBA00023185"/>
    </source>
</evidence>
<evidence type="ECO:0000256" key="5">
    <source>
        <dbReference type="ARBA" id="ARBA00023008"/>
    </source>
</evidence>
<dbReference type="CDD" id="cd13903">
    <property type="entry name" value="CuRO_3_Tv-LCC_like"/>
    <property type="match status" value="1"/>
</dbReference>